<gene>
    <name evidence="1" type="ORF">CAWG_04634</name>
</gene>
<protein>
    <submittedName>
        <fullName evidence="1">Uncharacterized protein</fullName>
    </submittedName>
</protein>
<dbReference type="OrthoDB" id="8249012at2759"/>
<dbReference type="PANTHER" id="PTHR21521">
    <property type="entry name" value="AMUN, ISOFORM A"/>
    <property type="match status" value="1"/>
</dbReference>
<dbReference type="OMA" id="SDEAFMY"/>
<name>C4YRD5_CANAW</name>
<dbReference type="VEuPathDB" id="FungiDB:CAWG_04634"/>
<evidence type="ECO:0000313" key="1">
    <source>
        <dbReference type="EMBL" id="EEQ46288.1"/>
    </source>
</evidence>
<sequence length="303" mass="35862">MSIKIDHILKSSKELYPRIIEELSSQFTKKYDKNTKTFTQLNTWKEDELTNTLLKRYQETETTWITKDELINLLDWKLAKGKFRPMLPKLIKSNDSIDVEEITKQGYQYLLDYFKLHTSNDKQKQQPKLLDKFWGEANDQDKIEYSEVIKKSFEKFTLLKGVGPAMASLLANLLIKINPYLTPPFFSDESFSFYYMESFRPGEKIKYNMKEYIEELLPVYLEIISQYPDVTMNTLERGGWALKTYQIQRNEKLANIEIEYITTTTTTTDNDDNEEEDINRLKLDHKPDLKLVASAPRRKKQKK</sequence>
<keyword evidence="2" id="KW-1185">Reference proteome</keyword>
<reference evidence="1 2" key="1">
    <citation type="journal article" date="2009" name="Nature">
        <title>Evolution of pathogenicity and sexual reproduction in eight Candida genomes.</title>
        <authorList>
            <person name="Butler G."/>
            <person name="Rasmussen M.D."/>
            <person name="Lin M.F."/>
            <person name="Santos M.A."/>
            <person name="Sakthikumar S."/>
            <person name="Munro C.A."/>
            <person name="Rheinbay E."/>
            <person name="Grabherr M."/>
            <person name="Forche A."/>
            <person name="Reedy J.L."/>
            <person name="Agrafioti I."/>
            <person name="Arnaud M.B."/>
            <person name="Bates S."/>
            <person name="Brown A.J."/>
            <person name="Brunke S."/>
            <person name="Costanzo M.C."/>
            <person name="Fitzpatrick D.A."/>
            <person name="de Groot P.W."/>
            <person name="Harris D."/>
            <person name="Hoyer L.L."/>
            <person name="Hube B."/>
            <person name="Klis F.M."/>
            <person name="Kodira C."/>
            <person name="Lennard N."/>
            <person name="Logue M.E."/>
            <person name="Martin R."/>
            <person name="Neiman A.M."/>
            <person name="Nikolaou E."/>
            <person name="Quail M.A."/>
            <person name="Quinn J."/>
            <person name="Santos M.C."/>
            <person name="Schmitzberger F.F."/>
            <person name="Sherlock G."/>
            <person name="Shah P."/>
            <person name="Silverstein K.A."/>
            <person name="Skrzypek M.S."/>
            <person name="Soll D."/>
            <person name="Staggs R."/>
            <person name="Stansfield I."/>
            <person name="Stumpf M.P."/>
            <person name="Sudbery P.E."/>
            <person name="Srikantha T."/>
            <person name="Zeng Q."/>
            <person name="Berman J."/>
            <person name="Berriman M."/>
            <person name="Heitman J."/>
            <person name="Gow N.A."/>
            <person name="Lorenz M.C."/>
            <person name="Birren B.W."/>
            <person name="Kellis M."/>
            <person name="Cuomo C.A."/>
        </authorList>
    </citation>
    <scope>NUCLEOTIDE SEQUENCE [LARGE SCALE GENOMIC DNA]</scope>
    <source>
        <strain evidence="1 2">WO-1</strain>
    </source>
</reference>
<dbReference type="PANTHER" id="PTHR21521:SF0">
    <property type="entry name" value="AMUN, ISOFORM A"/>
    <property type="match status" value="1"/>
</dbReference>
<accession>C4YRD5</accession>
<evidence type="ECO:0000313" key="2">
    <source>
        <dbReference type="Proteomes" id="UP000001429"/>
    </source>
</evidence>
<dbReference type="AlphaFoldDB" id="C4YRD5"/>
<proteinExistence type="predicted"/>
<dbReference type="PaxDb" id="5476-C4YRD5"/>
<dbReference type="EMBL" id="CM000311">
    <property type="protein sequence ID" value="EEQ46288.1"/>
    <property type="molecule type" value="Genomic_DNA"/>
</dbReference>
<dbReference type="Proteomes" id="UP000001429">
    <property type="component" value="Chromosome 5"/>
</dbReference>
<organism evidence="1 2">
    <name type="scientific">Candida albicans (strain WO-1)</name>
    <name type="common">Yeast</name>
    <dbReference type="NCBI Taxonomy" id="294748"/>
    <lineage>
        <taxon>Eukaryota</taxon>
        <taxon>Fungi</taxon>
        <taxon>Dikarya</taxon>
        <taxon>Ascomycota</taxon>
        <taxon>Saccharomycotina</taxon>
        <taxon>Pichiomycetes</taxon>
        <taxon>Debaryomycetaceae</taxon>
        <taxon>Candida/Lodderomyces clade</taxon>
        <taxon>Candida</taxon>
    </lineage>
</organism>
<dbReference type="HOGENOM" id="CLU_070142_0_0_1"/>